<evidence type="ECO:0000256" key="1">
    <source>
        <dbReference type="SAM" id="MobiDB-lite"/>
    </source>
</evidence>
<proteinExistence type="predicted"/>
<reference evidence="3" key="1">
    <citation type="journal article" date="2019" name="Int. J. Syst. Evol. Microbiol.">
        <title>The Global Catalogue of Microorganisms (GCM) 10K type strain sequencing project: providing services to taxonomists for standard genome sequencing and annotation.</title>
        <authorList>
            <consortium name="The Broad Institute Genomics Platform"/>
            <consortium name="The Broad Institute Genome Sequencing Center for Infectious Disease"/>
            <person name="Wu L."/>
            <person name="Ma J."/>
        </authorList>
    </citation>
    <scope>NUCLEOTIDE SEQUENCE [LARGE SCALE GENOMIC DNA]</scope>
    <source>
        <strain evidence="3">KCTC 23916</strain>
    </source>
</reference>
<organism evidence="2 3">
    <name type="scientific">Undibacterium macrobrachii</name>
    <dbReference type="NCBI Taxonomy" id="1119058"/>
    <lineage>
        <taxon>Bacteria</taxon>
        <taxon>Pseudomonadati</taxon>
        <taxon>Pseudomonadota</taxon>
        <taxon>Betaproteobacteria</taxon>
        <taxon>Burkholderiales</taxon>
        <taxon>Oxalobacteraceae</taxon>
        <taxon>Undibacterium</taxon>
    </lineage>
</organism>
<dbReference type="RefSeq" id="WP_189347705.1">
    <property type="nucleotide sequence ID" value="NZ_BMYT01000008.1"/>
</dbReference>
<evidence type="ECO:0000313" key="2">
    <source>
        <dbReference type="EMBL" id="GGX26000.1"/>
    </source>
</evidence>
<comment type="caution">
    <text evidence="2">The sequence shown here is derived from an EMBL/GenBank/DDBJ whole genome shotgun (WGS) entry which is preliminary data.</text>
</comment>
<gene>
    <name evidence="2" type="ORF">GCM10011282_35010</name>
</gene>
<evidence type="ECO:0000313" key="3">
    <source>
        <dbReference type="Proteomes" id="UP000620127"/>
    </source>
</evidence>
<dbReference type="EMBL" id="BMYT01000008">
    <property type="protein sequence ID" value="GGX26000.1"/>
    <property type="molecule type" value="Genomic_DNA"/>
</dbReference>
<name>A0ABQ2XPA1_9BURK</name>
<keyword evidence="3" id="KW-1185">Reference proteome</keyword>
<protein>
    <submittedName>
        <fullName evidence="2">Uncharacterized protein</fullName>
    </submittedName>
</protein>
<dbReference type="Proteomes" id="UP000620127">
    <property type="component" value="Unassembled WGS sequence"/>
</dbReference>
<accession>A0ABQ2XPA1</accession>
<feature type="region of interest" description="Disordered" evidence="1">
    <location>
        <begin position="91"/>
        <end position="110"/>
    </location>
</feature>
<sequence length="110" mass="11783">MLNLDCQINLSAKMIPNGIRGSEWKLNWLLLSIFVVVLCSGCGKSAKSAAAVESSATTASAASASAVEEPAFKIAEEQRKALEQAKQFEQDLQNAADKQRREIEAATNGN</sequence>